<feature type="compositionally biased region" description="Polar residues" evidence="3">
    <location>
        <begin position="398"/>
        <end position="415"/>
    </location>
</feature>
<dbReference type="FunFam" id="3.80.10.10:FF:000094">
    <property type="entry name" value="protein C21orf2 isoform X1"/>
    <property type="match status" value="1"/>
</dbReference>
<feature type="region of interest" description="Disordered" evidence="3">
    <location>
        <begin position="235"/>
        <end position="301"/>
    </location>
</feature>
<proteinExistence type="predicted"/>
<dbReference type="InterPro" id="IPR032675">
    <property type="entry name" value="LRR_dom_sf"/>
</dbReference>
<feature type="region of interest" description="Disordered" evidence="3">
    <location>
        <begin position="398"/>
        <end position="419"/>
    </location>
</feature>
<dbReference type="InterPro" id="IPR001611">
    <property type="entry name" value="Leu-rich_rpt"/>
</dbReference>
<keyword evidence="1" id="KW-0433">Leucine-rich repeat</keyword>
<dbReference type="EMBL" id="ASGP02000001">
    <property type="protein sequence ID" value="KAH9526142.1"/>
    <property type="molecule type" value="Genomic_DNA"/>
</dbReference>
<organism evidence="4 5">
    <name type="scientific">Dermatophagoides farinae</name>
    <name type="common">American house dust mite</name>
    <dbReference type="NCBI Taxonomy" id="6954"/>
    <lineage>
        <taxon>Eukaryota</taxon>
        <taxon>Metazoa</taxon>
        <taxon>Ecdysozoa</taxon>
        <taxon>Arthropoda</taxon>
        <taxon>Chelicerata</taxon>
        <taxon>Arachnida</taxon>
        <taxon>Acari</taxon>
        <taxon>Acariformes</taxon>
        <taxon>Sarcoptiformes</taxon>
        <taxon>Astigmata</taxon>
        <taxon>Psoroptidia</taxon>
        <taxon>Analgoidea</taxon>
        <taxon>Pyroglyphidae</taxon>
        <taxon>Dermatophagoidinae</taxon>
        <taxon>Dermatophagoides</taxon>
    </lineage>
</organism>
<evidence type="ECO:0000313" key="5">
    <source>
        <dbReference type="Proteomes" id="UP000790347"/>
    </source>
</evidence>
<dbReference type="PROSITE" id="PS51450">
    <property type="entry name" value="LRR"/>
    <property type="match status" value="1"/>
</dbReference>
<keyword evidence="2" id="KW-0677">Repeat</keyword>
<dbReference type="Gene3D" id="3.80.10.10">
    <property type="entry name" value="Ribonuclease Inhibitor"/>
    <property type="match status" value="1"/>
</dbReference>
<dbReference type="Pfam" id="PF14580">
    <property type="entry name" value="LRR_9"/>
    <property type="match status" value="1"/>
</dbReference>
<evidence type="ECO:0000256" key="1">
    <source>
        <dbReference type="ARBA" id="ARBA00022614"/>
    </source>
</evidence>
<evidence type="ECO:0000256" key="3">
    <source>
        <dbReference type="SAM" id="MobiDB-lite"/>
    </source>
</evidence>
<comment type="caution">
    <text evidence="4">The sequence shown here is derived from an EMBL/GenBank/DDBJ whole genome shotgun (WGS) entry which is preliminary data.</text>
</comment>
<reference evidence="4" key="1">
    <citation type="submission" date="2013-05" db="EMBL/GenBank/DDBJ databases">
        <authorList>
            <person name="Yim A.K.Y."/>
            <person name="Chan T.F."/>
            <person name="Ji K.M."/>
            <person name="Liu X.Y."/>
            <person name="Zhou J.W."/>
            <person name="Li R.Q."/>
            <person name="Yang K.Y."/>
            <person name="Li J."/>
            <person name="Li M."/>
            <person name="Law P.T.W."/>
            <person name="Wu Y.L."/>
            <person name="Cai Z.L."/>
            <person name="Qin H."/>
            <person name="Bao Y."/>
            <person name="Leung R.K.K."/>
            <person name="Ng P.K.S."/>
            <person name="Zou J."/>
            <person name="Zhong X.J."/>
            <person name="Ran P.X."/>
            <person name="Zhong N.S."/>
            <person name="Liu Z.G."/>
            <person name="Tsui S.K.W."/>
        </authorList>
    </citation>
    <scope>NUCLEOTIDE SEQUENCE</scope>
    <source>
        <strain evidence="4">Derf</strain>
        <tissue evidence="4">Whole organism</tissue>
    </source>
</reference>
<dbReference type="PANTHER" id="PTHR18849:SF0">
    <property type="entry name" value="CILIA- AND FLAGELLA-ASSOCIATED PROTEIN 410-RELATED"/>
    <property type="match status" value="1"/>
</dbReference>
<sequence length="460" mass="51482">MSSVLTENVVLVRTRSHDLNSVKKLNCWGCTLKDVSIVNRMPNVEVISLSINRIDTLKYFASCTLLQELYLRKNEIEDINEILHLSQLQFLKKLSLEDNPCTNVDNYRLTILKALPNLEFLDNVKVTAEELYQAEKLGRELIWPGTETVDDIADEIIENTSGNVQYDMSRNYSETKSSYPVLYQEQVSNNSNNSSSSNSSNCQTVTLSNGLTQQQTNEQYHQQQQSSMNVGGYIDQQQLNNSGSSENGSTNSVINSSSSSSLYGNNNNNTSATNGNRNNYQPQPPPTPMMNGGNNSSSNLQHHLPQANIQKSASPNNNNHHNNKKTNMAKANSLSDYNIYSTNGKCAISVVLRQPYQGNPYEPMEYGYENGQNILHNNNNNNTGQSSYYMPNVNSTRANLQSASSTSNREQQQQRILPKGGRNRNANILSAVLCLIKELDYGSLEVVDTTIHCRMEEMED</sequence>
<evidence type="ECO:0000313" key="4">
    <source>
        <dbReference type="EMBL" id="KAH9526142.1"/>
    </source>
</evidence>
<feature type="compositionally biased region" description="Low complexity" evidence="3">
    <location>
        <begin position="240"/>
        <end position="281"/>
    </location>
</feature>
<reference evidence="4" key="2">
    <citation type="journal article" date="2022" name="Res Sq">
        <title>Comparative Genomics Reveals Insights into the Divergent Evolution of Astigmatic Mites and Household Pest Adaptations.</title>
        <authorList>
            <person name="Xiong Q."/>
            <person name="Wan A.T.-Y."/>
            <person name="Liu X.-Y."/>
            <person name="Fung C.S.-H."/>
            <person name="Xiao X."/>
            <person name="Malainual N."/>
            <person name="Hou J."/>
            <person name="Wang L."/>
            <person name="Wang M."/>
            <person name="Yang K."/>
            <person name="Cui Y."/>
            <person name="Leung E."/>
            <person name="Nong W."/>
            <person name="Shin S.-K."/>
            <person name="Au S."/>
            <person name="Jeong K.Y."/>
            <person name="Chew F.T."/>
            <person name="Hui J."/>
            <person name="Leung T.F."/>
            <person name="Tungtrongchitr A."/>
            <person name="Zhong N."/>
            <person name="Liu Z."/>
            <person name="Tsui S."/>
        </authorList>
    </citation>
    <scope>NUCLEOTIDE SEQUENCE</scope>
    <source>
        <strain evidence="4">Derf</strain>
        <tissue evidence="4">Whole organism</tissue>
    </source>
</reference>
<feature type="compositionally biased region" description="Low complexity" evidence="3">
    <location>
        <begin position="289"/>
        <end position="299"/>
    </location>
</feature>
<protein>
    <submittedName>
        <fullName evidence="4">Uncharacterized protein</fullName>
    </submittedName>
</protein>
<keyword evidence="5" id="KW-1185">Reference proteome</keyword>
<dbReference type="SUPFAM" id="SSF52058">
    <property type="entry name" value="L domain-like"/>
    <property type="match status" value="1"/>
</dbReference>
<evidence type="ECO:0000256" key="2">
    <source>
        <dbReference type="ARBA" id="ARBA00022737"/>
    </source>
</evidence>
<dbReference type="GO" id="GO:0097733">
    <property type="term" value="C:photoreceptor cell cilium"/>
    <property type="evidence" value="ECO:0007669"/>
    <property type="project" value="UniProtKB-ARBA"/>
</dbReference>
<name>A0A922I898_DERFA</name>
<dbReference type="PANTHER" id="PTHR18849">
    <property type="entry name" value="LEUCINE RICH REPEAT PROTEIN"/>
    <property type="match status" value="1"/>
</dbReference>
<gene>
    <name evidence="4" type="ORF">DERF_000250</name>
</gene>
<dbReference type="Proteomes" id="UP000790347">
    <property type="component" value="Unassembled WGS sequence"/>
</dbReference>
<accession>A0A922I898</accession>
<dbReference type="AlphaFoldDB" id="A0A922I898"/>
<dbReference type="GO" id="GO:0007010">
    <property type="term" value="P:cytoskeleton organization"/>
    <property type="evidence" value="ECO:0007669"/>
    <property type="project" value="TreeGrafter"/>
</dbReference>
<dbReference type="GO" id="GO:0036064">
    <property type="term" value="C:ciliary basal body"/>
    <property type="evidence" value="ECO:0007669"/>
    <property type="project" value="UniProtKB-ARBA"/>
</dbReference>